<dbReference type="InterPro" id="IPR001304">
    <property type="entry name" value="C-type_lectin-like"/>
</dbReference>
<gene>
    <name evidence="2" type="ORF">CRE_10319</name>
</gene>
<evidence type="ECO:0000313" key="2">
    <source>
        <dbReference type="EMBL" id="EFO93200.1"/>
    </source>
</evidence>
<dbReference type="InterPro" id="IPR016187">
    <property type="entry name" value="CTDL_fold"/>
</dbReference>
<dbReference type="AlphaFoldDB" id="E3M6H2"/>
<dbReference type="InParanoid" id="E3M6H2"/>
<dbReference type="PANTHER" id="PTHR23062">
    <property type="entry name" value="HYPOTHETICAL PROTEIN C.ELEGANS"/>
    <property type="match status" value="1"/>
</dbReference>
<dbReference type="OrthoDB" id="5801845at2759"/>
<proteinExistence type="predicted"/>
<dbReference type="PROSITE" id="PS50041">
    <property type="entry name" value="C_TYPE_LECTIN_2"/>
    <property type="match status" value="1"/>
</dbReference>
<evidence type="ECO:0000313" key="3">
    <source>
        <dbReference type="Proteomes" id="UP000008281"/>
    </source>
</evidence>
<name>E3M6H2_CAERE</name>
<dbReference type="InterPro" id="IPR016186">
    <property type="entry name" value="C-type_lectin-like/link_sf"/>
</dbReference>
<dbReference type="OMA" id="EADCATY"/>
<dbReference type="Pfam" id="PF00059">
    <property type="entry name" value="Lectin_C"/>
    <property type="match status" value="1"/>
</dbReference>
<dbReference type="Gene3D" id="3.10.100.10">
    <property type="entry name" value="Mannose-Binding Protein A, subunit A"/>
    <property type="match status" value="2"/>
</dbReference>
<accession>E3M6H2</accession>
<protein>
    <recommendedName>
        <fullName evidence="1">C-type lectin domain-containing protein</fullName>
    </recommendedName>
</protein>
<dbReference type="CDD" id="cd00037">
    <property type="entry name" value="CLECT"/>
    <property type="match status" value="2"/>
</dbReference>
<dbReference type="SUPFAM" id="SSF56436">
    <property type="entry name" value="C-type lectin-like"/>
    <property type="match status" value="2"/>
</dbReference>
<dbReference type="STRING" id="31234.E3M6H2"/>
<dbReference type="FunFam" id="3.10.100.10:FF:000078">
    <property type="entry name" value="C-type LECtin"/>
    <property type="match status" value="1"/>
</dbReference>
<organism evidence="3">
    <name type="scientific">Caenorhabditis remanei</name>
    <name type="common">Caenorhabditis vulgaris</name>
    <dbReference type="NCBI Taxonomy" id="31234"/>
    <lineage>
        <taxon>Eukaryota</taxon>
        <taxon>Metazoa</taxon>
        <taxon>Ecdysozoa</taxon>
        <taxon>Nematoda</taxon>
        <taxon>Chromadorea</taxon>
        <taxon>Rhabditida</taxon>
        <taxon>Rhabditina</taxon>
        <taxon>Rhabditomorpha</taxon>
        <taxon>Rhabditoidea</taxon>
        <taxon>Rhabditidae</taxon>
        <taxon>Peloderinae</taxon>
        <taxon>Caenorhabditis</taxon>
    </lineage>
</organism>
<dbReference type="EMBL" id="DS268426">
    <property type="protein sequence ID" value="EFO93200.1"/>
    <property type="molecule type" value="Genomic_DNA"/>
</dbReference>
<dbReference type="HOGENOM" id="CLU_067415_0_0_1"/>
<dbReference type="eggNOG" id="KOG4297">
    <property type="taxonomic scope" value="Eukaryota"/>
</dbReference>
<reference evidence="2" key="1">
    <citation type="submission" date="2007-07" db="EMBL/GenBank/DDBJ databases">
        <title>PCAP assembly of the Caenorhabditis remanei genome.</title>
        <authorList>
            <consortium name="The Caenorhabditis remanei Sequencing Consortium"/>
            <person name="Wilson R.K."/>
        </authorList>
    </citation>
    <scope>NUCLEOTIDE SEQUENCE [LARGE SCALE GENOMIC DNA]</scope>
    <source>
        <strain evidence="2">PB4641</strain>
    </source>
</reference>
<dbReference type="FunCoup" id="E3M6H2">
    <property type="interactions" value="595"/>
</dbReference>
<dbReference type="SMART" id="SM00034">
    <property type="entry name" value="CLECT"/>
    <property type="match status" value="2"/>
</dbReference>
<sequence>MLKIMIVSHFYVIINNEFESQFVINVTFFRFKMTSMDLIGRESGKDKTLIYLLSQTAIKNKIKCHTNIIKNRKQHQETTLQDHFNIMILSLSLFILGFIGLSETATCRYPHEKFIGKRCYSFVSKRHPYAAAEEYCHSHGYALATVDTAITANFLASTAATEFGSNNGQFWIGLSRKKDYSLFYWDDGTNVAYTNFEAGFPNTKDYVAENVRNGRWQTLAEHKELEFVCSYDPLSTTTPAPTTTPTTVKTTTVTTTTTVKKTTATTMTTPKPTTTVSTTTTTTVPPTTTAKACPRGFTLFEPTQKCYIVLVYGNDSDYPVVPDDAPFLTKENQRCAKYGATVATVHSSGLNDILRSLIYERFNDTRYATIGLRNIDMKTIGGKWAWFDGSATDYLNFGNMFPKTGDFIAQTSSQGFWVTYTHTAPNEGVVCSVDF</sequence>
<keyword evidence="3" id="KW-1185">Reference proteome</keyword>
<evidence type="ECO:0000259" key="1">
    <source>
        <dbReference type="PROSITE" id="PS50041"/>
    </source>
</evidence>
<dbReference type="GO" id="GO:0045087">
    <property type="term" value="P:innate immune response"/>
    <property type="evidence" value="ECO:0007669"/>
    <property type="project" value="TreeGrafter"/>
</dbReference>
<feature type="domain" description="C-type lectin" evidence="1">
    <location>
        <begin position="115"/>
        <end position="230"/>
    </location>
</feature>
<dbReference type="Proteomes" id="UP000008281">
    <property type="component" value="Unassembled WGS sequence"/>
</dbReference>
<dbReference type="PANTHER" id="PTHR23062:SF2">
    <property type="entry name" value="C-TYPE LECTIN DOMAIN-CONTAINING PROTEIN"/>
    <property type="match status" value="1"/>
</dbReference>